<dbReference type="EMBL" id="JACHMN010000002">
    <property type="protein sequence ID" value="MBB5871258.1"/>
    <property type="molecule type" value="Genomic_DNA"/>
</dbReference>
<protein>
    <submittedName>
        <fullName evidence="2">Uncharacterized protein</fullName>
    </submittedName>
</protein>
<gene>
    <name evidence="2" type="ORF">F4553_004637</name>
</gene>
<evidence type="ECO:0000313" key="2">
    <source>
        <dbReference type="EMBL" id="MBB5871258.1"/>
    </source>
</evidence>
<evidence type="ECO:0000256" key="1">
    <source>
        <dbReference type="SAM" id="MobiDB-lite"/>
    </source>
</evidence>
<sequence length="160" mass="16908">MVLLALVLLVVGVFRVFGAAPQSPVQGGPRYTELPTLVTHEPDDGVATPPPVQSPSVAPGAANPVDVAASFAASWVQGTRSASSWLAALRPHCTEHLLEQLRDVDPSSVPASKVTGKPTLIPRAFTYAEVSIPLDAGVLKLRLLGPDGHWYVDGVDWDRS</sequence>
<comment type="caution">
    <text evidence="2">The sequence shown here is derived from an EMBL/GenBank/DDBJ whole genome shotgun (WGS) entry which is preliminary data.</text>
</comment>
<proteinExistence type="predicted"/>
<feature type="region of interest" description="Disordered" evidence="1">
    <location>
        <begin position="28"/>
        <end position="59"/>
    </location>
</feature>
<reference evidence="2 3" key="1">
    <citation type="submission" date="2020-08" db="EMBL/GenBank/DDBJ databases">
        <title>Sequencing the genomes of 1000 actinobacteria strains.</title>
        <authorList>
            <person name="Klenk H.-P."/>
        </authorList>
    </citation>
    <scope>NUCLEOTIDE SEQUENCE [LARGE SCALE GENOMIC DNA]</scope>
    <source>
        <strain evidence="2 3">DSM 45362</strain>
    </source>
</reference>
<dbReference type="Proteomes" id="UP000587527">
    <property type="component" value="Unassembled WGS sequence"/>
</dbReference>
<dbReference type="AlphaFoldDB" id="A0A841BUY0"/>
<name>A0A841BUY0_9ACTN</name>
<keyword evidence="3" id="KW-1185">Reference proteome</keyword>
<dbReference type="RefSeq" id="WP_184839192.1">
    <property type="nucleotide sequence ID" value="NZ_JACHMN010000002.1"/>
</dbReference>
<accession>A0A841BUY0</accession>
<organism evidence="2 3">
    <name type="scientific">Allocatelliglobosispora scoriae</name>
    <dbReference type="NCBI Taxonomy" id="643052"/>
    <lineage>
        <taxon>Bacteria</taxon>
        <taxon>Bacillati</taxon>
        <taxon>Actinomycetota</taxon>
        <taxon>Actinomycetes</taxon>
        <taxon>Micromonosporales</taxon>
        <taxon>Micromonosporaceae</taxon>
        <taxon>Allocatelliglobosispora</taxon>
    </lineage>
</organism>
<evidence type="ECO:0000313" key="3">
    <source>
        <dbReference type="Proteomes" id="UP000587527"/>
    </source>
</evidence>